<feature type="compositionally biased region" description="Basic and acidic residues" evidence="1">
    <location>
        <begin position="380"/>
        <end position="394"/>
    </location>
</feature>
<feature type="region of interest" description="Disordered" evidence="1">
    <location>
        <begin position="289"/>
        <end position="346"/>
    </location>
</feature>
<accession>A0A9W4UV99</accession>
<reference evidence="2" key="1">
    <citation type="submission" date="2023-01" db="EMBL/GenBank/DDBJ databases">
        <authorList>
            <person name="Van Ghelder C."/>
            <person name="Rancurel C."/>
        </authorList>
    </citation>
    <scope>NUCLEOTIDE SEQUENCE</scope>
    <source>
        <strain evidence="2">CNCM I-4278</strain>
    </source>
</reference>
<protein>
    <submittedName>
        <fullName evidence="2">Uncharacterized protein</fullName>
    </submittedName>
</protein>
<feature type="region of interest" description="Disordered" evidence="1">
    <location>
        <begin position="359"/>
        <end position="394"/>
    </location>
</feature>
<feature type="compositionally biased region" description="Pro residues" evidence="1">
    <location>
        <begin position="163"/>
        <end position="174"/>
    </location>
</feature>
<dbReference type="EMBL" id="CAOQHR010000012">
    <property type="protein sequence ID" value="CAI6341576.1"/>
    <property type="molecule type" value="Genomic_DNA"/>
</dbReference>
<feature type="compositionally biased region" description="Low complexity" evidence="1">
    <location>
        <begin position="303"/>
        <end position="313"/>
    </location>
</feature>
<comment type="caution">
    <text evidence="2">The sequence shown here is derived from an EMBL/GenBank/DDBJ whole genome shotgun (WGS) entry which is preliminary data.</text>
</comment>
<evidence type="ECO:0000256" key="1">
    <source>
        <dbReference type="SAM" id="MobiDB-lite"/>
    </source>
</evidence>
<dbReference type="Proteomes" id="UP001152607">
    <property type="component" value="Unassembled WGS sequence"/>
</dbReference>
<sequence length="394" mass="43940">MAPRRFNLKKLGRGRKVVEDVAIESDSEIEAGPSNYQGRRNYGEPGVPDDAPQGSLISRVFHRQQHANPPHDSPNPPSQALPPPPLTQHHESQIHHGQPHIQAPPAANVLEDADASPPASLLVEMNSSPGSPRPGPQRGWRARMAHWFAGRRRGTRRPRRASSPPPSSPAPPSLRPSSTALQFYIPPPVRASRGARDPDLPAPSAPIDIPGRVTPSGDVPMLAGARFALEGRPEQRGVIYAGPDEVVRPLPFYQAQHLLRMEDPNEVNYFANSKVWPATKETEGAEVIEGFSVGEPSGSRAAEQQQQQQQEPEQSGRRFGDWAVGSSEQRRFVDMTTGRHVGDRWETRWPAFWEDPFYQEMFQPRKRNDEEEKKEEEEEDKPKYEGKGKGRAED</sequence>
<feature type="compositionally biased region" description="Basic residues" evidence="1">
    <location>
        <begin position="140"/>
        <end position="160"/>
    </location>
</feature>
<evidence type="ECO:0000313" key="3">
    <source>
        <dbReference type="Proteomes" id="UP001152607"/>
    </source>
</evidence>
<organism evidence="2 3">
    <name type="scientific">Periconia digitata</name>
    <dbReference type="NCBI Taxonomy" id="1303443"/>
    <lineage>
        <taxon>Eukaryota</taxon>
        <taxon>Fungi</taxon>
        <taxon>Dikarya</taxon>
        <taxon>Ascomycota</taxon>
        <taxon>Pezizomycotina</taxon>
        <taxon>Dothideomycetes</taxon>
        <taxon>Pleosporomycetidae</taxon>
        <taxon>Pleosporales</taxon>
        <taxon>Massarineae</taxon>
        <taxon>Periconiaceae</taxon>
        <taxon>Periconia</taxon>
    </lineage>
</organism>
<gene>
    <name evidence="2" type="ORF">PDIGIT_LOCUS14775</name>
</gene>
<proteinExistence type="predicted"/>
<feature type="compositionally biased region" description="Pro residues" evidence="1">
    <location>
        <begin position="71"/>
        <end position="86"/>
    </location>
</feature>
<name>A0A9W4UV99_9PLEO</name>
<feature type="region of interest" description="Disordered" evidence="1">
    <location>
        <begin position="29"/>
        <end position="217"/>
    </location>
</feature>
<keyword evidence="3" id="KW-1185">Reference proteome</keyword>
<dbReference type="AlphaFoldDB" id="A0A9W4UV99"/>
<evidence type="ECO:0000313" key="2">
    <source>
        <dbReference type="EMBL" id="CAI6341576.1"/>
    </source>
</evidence>